<reference evidence="2" key="1">
    <citation type="journal article" date="2018" name="BMC Genomics">
        <title>Genomic insights into host adaptation between the wheat stripe rust pathogen (Puccinia striiformis f. sp. tritici) and the barley stripe rust pathogen (Puccinia striiformis f. sp. hordei).</title>
        <authorList>
            <person name="Xia C."/>
            <person name="Wang M."/>
            <person name="Yin C."/>
            <person name="Cornejo O.E."/>
            <person name="Hulbert S.H."/>
            <person name="Chen X."/>
        </authorList>
    </citation>
    <scope>NUCLEOTIDE SEQUENCE [LARGE SCALE GENOMIC DNA]</scope>
    <source>
        <strain evidence="2">93-210</strain>
    </source>
</reference>
<reference evidence="2" key="2">
    <citation type="journal article" date="2018" name="Mol. Plant Microbe Interact.">
        <title>Genome sequence resources for the wheat stripe rust pathogen (Puccinia striiformis f. sp. tritici) and the barley stripe rust pathogen (Puccinia striiformis f. sp. hordei).</title>
        <authorList>
            <person name="Xia C."/>
            <person name="Wang M."/>
            <person name="Yin C."/>
            <person name="Cornejo O.E."/>
            <person name="Hulbert S.H."/>
            <person name="Chen X."/>
        </authorList>
    </citation>
    <scope>NUCLEOTIDE SEQUENCE [LARGE SCALE GENOMIC DNA]</scope>
    <source>
        <strain evidence="2">93-210</strain>
    </source>
</reference>
<reference evidence="1 2" key="3">
    <citation type="journal article" date="2022" name="Microbiol. Spectr.">
        <title>Folding features and dynamics of 3D genome architecture in plant fungal pathogens.</title>
        <authorList>
            <person name="Xia C."/>
        </authorList>
    </citation>
    <scope>NUCLEOTIDE SEQUENCE [LARGE SCALE GENOMIC DNA]</scope>
    <source>
        <strain evidence="1 2">93-210</strain>
    </source>
</reference>
<dbReference type="EMBL" id="CM045867">
    <property type="protein sequence ID" value="KAI7958811.1"/>
    <property type="molecule type" value="Genomic_DNA"/>
</dbReference>
<organism evidence="1 2">
    <name type="scientific">Puccinia striiformis f. sp. tritici</name>
    <dbReference type="NCBI Taxonomy" id="168172"/>
    <lineage>
        <taxon>Eukaryota</taxon>
        <taxon>Fungi</taxon>
        <taxon>Dikarya</taxon>
        <taxon>Basidiomycota</taxon>
        <taxon>Pucciniomycotina</taxon>
        <taxon>Pucciniomycetes</taxon>
        <taxon>Pucciniales</taxon>
        <taxon>Pucciniaceae</taxon>
        <taxon>Puccinia</taxon>
    </lineage>
</organism>
<name>A0ACC0EQ60_9BASI</name>
<evidence type="ECO:0000313" key="1">
    <source>
        <dbReference type="EMBL" id="KAI7958811.1"/>
    </source>
</evidence>
<dbReference type="Proteomes" id="UP001060170">
    <property type="component" value="Chromosome 3"/>
</dbReference>
<gene>
    <name evidence="1" type="ORF">MJO28_002602</name>
</gene>
<sequence>MRSHRRVGRHRSIERADRAGGVNPFVKPAVRMCTTTTTIPDEKVVSLCLAALGAREFSYSPYSNFRVGAAILTVDDEVITGCNVENAAFSPGSCAERTAFVKAVSEGKRHFKALAIATDIDGACSPCGVCRQFAREFCSLEMPIYMANSSFASSQDLATKVTMKTLGELLPMSFGPGDLERKA</sequence>
<keyword evidence="2" id="KW-1185">Reference proteome</keyword>
<comment type="caution">
    <text evidence="1">The sequence shown here is derived from an EMBL/GenBank/DDBJ whole genome shotgun (WGS) entry which is preliminary data.</text>
</comment>
<accession>A0ACC0EQ60</accession>
<evidence type="ECO:0000313" key="2">
    <source>
        <dbReference type="Proteomes" id="UP001060170"/>
    </source>
</evidence>
<protein>
    <submittedName>
        <fullName evidence="1">Uncharacterized protein</fullName>
    </submittedName>
</protein>
<proteinExistence type="predicted"/>